<dbReference type="Proteomes" id="UP000501240">
    <property type="component" value="Chromosome"/>
</dbReference>
<dbReference type="SUPFAM" id="SSF53067">
    <property type="entry name" value="Actin-like ATPase domain"/>
    <property type="match status" value="1"/>
</dbReference>
<sequence length="286" mass="27375">MSEGTLAALDIGGTKIAAALADHDGTVLSRGRVPTPAGGGDAVLAAASALLAGLAGPGGLAGRGVRAVGVGAPGVIDPATGHVVSATDVLPGWAGTPVRETLAELTGLPVAVVNDVRAMAYGEARAGAGTGFHRVLHVSVGTGVGGALTTGGDLDHGAHGTAGELAHLLVPERGPVPCGCGRRDHLEAVASGPAIAATGDARRAGALLGRALAGLVAVLDPDAVVIGGGVAQIGPPYLDAVAAAFRDEALPPLRATPIVPARLGTDAPLVGAALLAASAPPAGSAR</sequence>
<dbReference type="InterPro" id="IPR000600">
    <property type="entry name" value="ROK"/>
</dbReference>
<accession>A0A7D3ZXX3</accession>
<reference evidence="2 3" key="1">
    <citation type="submission" date="2020-05" db="EMBL/GenBank/DDBJ databases">
        <title>Actinomadura verrucosospora NRRL-B18236 (PFL_A860) Genome sequencing and assembly.</title>
        <authorList>
            <person name="Samborskyy M."/>
        </authorList>
    </citation>
    <scope>NUCLEOTIDE SEQUENCE [LARGE SCALE GENOMIC DNA]</scope>
    <source>
        <strain evidence="2 3">NRRL:B18236</strain>
    </source>
</reference>
<dbReference type="Gene3D" id="3.30.420.40">
    <property type="match status" value="4"/>
</dbReference>
<dbReference type="PANTHER" id="PTHR18964:SF169">
    <property type="entry name" value="N-ACETYLMANNOSAMINE KINASE"/>
    <property type="match status" value="1"/>
</dbReference>
<dbReference type="InterPro" id="IPR043129">
    <property type="entry name" value="ATPase_NBD"/>
</dbReference>
<evidence type="ECO:0000313" key="3">
    <source>
        <dbReference type="Proteomes" id="UP000501240"/>
    </source>
</evidence>
<organism evidence="2 3">
    <name type="scientific">Actinomadura verrucosospora</name>
    <dbReference type="NCBI Taxonomy" id="46165"/>
    <lineage>
        <taxon>Bacteria</taxon>
        <taxon>Bacillati</taxon>
        <taxon>Actinomycetota</taxon>
        <taxon>Actinomycetes</taxon>
        <taxon>Streptosporangiales</taxon>
        <taxon>Thermomonosporaceae</taxon>
        <taxon>Actinomadura</taxon>
    </lineage>
</organism>
<keyword evidence="2" id="KW-0418">Kinase</keyword>
<keyword evidence="2" id="KW-0808">Transferase</keyword>
<evidence type="ECO:0000313" key="2">
    <source>
        <dbReference type="EMBL" id="QKG21024.1"/>
    </source>
</evidence>
<protein>
    <submittedName>
        <fullName evidence="2">Transcriptional regulator/sugar kinase</fullName>
    </submittedName>
</protein>
<dbReference type="Pfam" id="PF00480">
    <property type="entry name" value="ROK"/>
    <property type="match status" value="2"/>
</dbReference>
<gene>
    <name evidence="2" type="ORF">ACTIVE_2662</name>
</gene>
<dbReference type="EMBL" id="CP053892">
    <property type="protein sequence ID" value="QKG21024.1"/>
    <property type="molecule type" value="Genomic_DNA"/>
</dbReference>
<proteinExistence type="inferred from homology"/>
<dbReference type="PANTHER" id="PTHR18964">
    <property type="entry name" value="ROK (REPRESSOR, ORF, KINASE) FAMILY"/>
    <property type="match status" value="1"/>
</dbReference>
<dbReference type="RefSeq" id="WP_173095354.1">
    <property type="nucleotide sequence ID" value="NZ_CP053892.1"/>
</dbReference>
<comment type="similarity">
    <text evidence="1">Belongs to the ROK (NagC/XylR) family.</text>
</comment>
<keyword evidence="3" id="KW-1185">Reference proteome</keyword>
<dbReference type="GO" id="GO:0016301">
    <property type="term" value="F:kinase activity"/>
    <property type="evidence" value="ECO:0007669"/>
    <property type="project" value="UniProtKB-KW"/>
</dbReference>
<name>A0A7D3ZXX3_ACTVE</name>
<evidence type="ECO:0000256" key="1">
    <source>
        <dbReference type="ARBA" id="ARBA00006479"/>
    </source>
</evidence>
<dbReference type="AlphaFoldDB" id="A0A7D3ZXX3"/>